<comment type="caution">
    <text evidence="1">The sequence shown here is derived from an EMBL/GenBank/DDBJ whole genome shotgun (WGS) entry which is preliminary data.</text>
</comment>
<accession>A0A8S9U596</accession>
<gene>
    <name evidence="1" type="ORF">GN958_ATG15389</name>
</gene>
<evidence type="ECO:0000313" key="1">
    <source>
        <dbReference type="EMBL" id="KAF4135433.1"/>
    </source>
</evidence>
<dbReference type="AlphaFoldDB" id="A0A8S9U596"/>
<dbReference type="Proteomes" id="UP000704712">
    <property type="component" value="Unassembled WGS sequence"/>
</dbReference>
<evidence type="ECO:0000313" key="2">
    <source>
        <dbReference type="Proteomes" id="UP000704712"/>
    </source>
</evidence>
<proteinExistence type="predicted"/>
<organism evidence="1 2">
    <name type="scientific">Phytophthora infestans</name>
    <name type="common">Potato late blight agent</name>
    <name type="synonym">Botrytis infestans</name>
    <dbReference type="NCBI Taxonomy" id="4787"/>
    <lineage>
        <taxon>Eukaryota</taxon>
        <taxon>Sar</taxon>
        <taxon>Stramenopiles</taxon>
        <taxon>Oomycota</taxon>
        <taxon>Peronosporomycetes</taxon>
        <taxon>Peronosporales</taxon>
        <taxon>Peronosporaceae</taxon>
        <taxon>Phytophthora</taxon>
    </lineage>
</organism>
<name>A0A8S9U596_PHYIN</name>
<protein>
    <submittedName>
        <fullName evidence="1">Uncharacterized protein</fullName>
    </submittedName>
</protein>
<sequence length="113" mass="12610">HPRQGTGLFKTSAVLPSAKLTRLAKTTRALLAQAFHKKFFIRYTDPSRFRNTAYIPEMQLLLRPLFKNHSKNLATIVKLCNEFTKSPVANGVFGRSQGICRKNSGGTCPTRCA</sequence>
<reference evidence="1" key="1">
    <citation type="submission" date="2020-03" db="EMBL/GenBank/DDBJ databases">
        <title>Hybrid Assembly of Korean Phytophthora infestans isolates.</title>
        <authorList>
            <person name="Prokchorchik M."/>
            <person name="Lee Y."/>
            <person name="Seo J."/>
            <person name="Cho J.-H."/>
            <person name="Park Y.-E."/>
            <person name="Jang D.-C."/>
            <person name="Im J.-S."/>
            <person name="Choi J.-G."/>
            <person name="Park H.-J."/>
            <person name="Lee G.-B."/>
            <person name="Lee Y.-G."/>
            <person name="Hong S.-Y."/>
            <person name="Cho K."/>
            <person name="Sohn K.H."/>
        </authorList>
    </citation>
    <scope>NUCLEOTIDE SEQUENCE</scope>
    <source>
        <strain evidence="1">KR_2_A2</strain>
    </source>
</reference>
<dbReference type="EMBL" id="JAACNO010002158">
    <property type="protein sequence ID" value="KAF4135433.1"/>
    <property type="molecule type" value="Genomic_DNA"/>
</dbReference>
<feature type="non-terminal residue" evidence="1">
    <location>
        <position position="1"/>
    </location>
</feature>